<evidence type="ECO:0000256" key="1">
    <source>
        <dbReference type="ARBA" id="ARBA00022679"/>
    </source>
</evidence>
<dbReference type="AlphaFoldDB" id="A0AB73T7G4"/>
<dbReference type="InterPro" id="IPR025877">
    <property type="entry name" value="MobA-like_NTP_Trfase"/>
</dbReference>
<dbReference type="InterPro" id="IPR050065">
    <property type="entry name" value="GlmU-like"/>
</dbReference>
<evidence type="ECO:0000313" key="4">
    <source>
        <dbReference type="EMBL" id="PWJ77329.1"/>
    </source>
</evidence>
<dbReference type="GO" id="GO:0016779">
    <property type="term" value="F:nucleotidyltransferase activity"/>
    <property type="evidence" value="ECO:0007669"/>
    <property type="project" value="UniProtKB-KW"/>
</dbReference>
<gene>
    <name evidence="4" type="ORF">C7383_103173</name>
</gene>
<dbReference type="RefSeq" id="WP_109625435.1">
    <property type="nucleotide sequence ID" value="NZ_JANKBI010000002.1"/>
</dbReference>
<dbReference type="PANTHER" id="PTHR43584">
    <property type="entry name" value="NUCLEOTIDYL TRANSFERASE"/>
    <property type="match status" value="1"/>
</dbReference>
<dbReference type="Gene3D" id="3.90.1200.10">
    <property type="match status" value="1"/>
</dbReference>
<organism evidence="4 5">
    <name type="scientific">Murimonas intestini</name>
    <dbReference type="NCBI Taxonomy" id="1337051"/>
    <lineage>
        <taxon>Bacteria</taxon>
        <taxon>Bacillati</taxon>
        <taxon>Bacillota</taxon>
        <taxon>Clostridia</taxon>
        <taxon>Lachnospirales</taxon>
        <taxon>Lachnospiraceae</taxon>
        <taxon>Murimonas</taxon>
    </lineage>
</organism>
<comment type="caution">
    <text evidence="4">The sequence shown here is derived from an EMBL/GenBank/DDBJ whole genome shotgun (WGS) entry which is preliminary data.</text>
</comment>
<evidence type="ECO:0000313" key="5">
    <source>
        <dbReference type="Proteomes" id="UP000245412"/>
    </source>
</evidence>
<dbReference type="InterPro" id="IPR029044">
    <property type="entry name" value="Nucleotide-diphossugar_trans"/>
</dbReference>
<dbReference type="EMBL" id="QGGY01000003">
    <property type="protein sequence ID" value="PWJ77329.1"/>
    <property type="molecule type" value="Genomic_DNA"/>
</dbReference>
<evidence type="ECO:0000259" key="3">
    <source>
        <dbReference type="Pfam" id="PF12804"/>
    </source>
</evidence>
<reference evidence="4 5" key="1">
    <citation type="submission" date="2018-05" db="EMBL/GenBank/DDBJ databases">
        <authorList>
            <person name="Goeker M."/>
            <person name="Huntemann M."/>
            <person name="Clum A."/>
            <person name="Pillay M."/>
            <person name="Palaniappan K."/>
            <person name="Varghese N."/>
            <person name="Mikhailova N."/>
            <person name="Stamatis D."/>
            <person name="Reddy T."/>
            <person name="Daum C."/>
            <person name="Shapiro N."/>
            <person name="Ivanova N."/>
            <person name="Kyrpides N."/>
            <person name="Woyke T."/>
        </authorList>
    </citation>
    <scope>NUCLEOTIDE SEQUENCE [LARGE SCALE GENOMIC DNA]</scope>
    <source>
        <strain evidence="4 5">DSM 26524</strain>
    </source>
</reference>
<keyword evidence="1" id="KW-0808">Transferase</keyword>
<proteinExistence type="predicted"/>
<dbReference type="InterPro" id="IPR011009">
    <property type="entry name" value="Kinase-like_dom_sf"/>
</dbReference>
<dbReference type="SUPFAM" id="SSF56112">
    <property type="entry name" value="Protein kinase-like (PK-like)"/>
    <property type="match status" value="1"/>
</dbReference>
<dbReference type="Proteomes" id="UP000245412">
    <property type="component" value="Unassembled WGS sequence"/>
</dbReference>
<dbReference type="PANTHER" id="PTHR43584:SF5">
    <property type="entry name" value="PROTEIN LICC"/>
    <property type="match status" value="1"/>
</dbReference>
<dbReference type="Pfam" id="PF13412">
    <property type="entry name" value="HTH_24"/>
    <property type="match status" value="1"/>
</dbReference>
<dbReference type="Gene3D" id="3.90.550.10">
    <property type="entry name" value="Spore Coat Polysaccharide Biosynthesis Protein SpsA, Chain A"/>
    <property type="match status" value="1"/>
</dbReference>
<dbReference type="SUPFAM" id="SSF53448">
    <property type="entry name" value="Nucleotide-diphospho-sugar transferases"/>
    <property type="match status" value="1"/>
</dbReference>
<keyword evidence="2" id="KW-0548">Nucleotidyltransferase</keyword>
<dbReference type="Pfam" id="PF12804">
    <property type="entry name" value="NTP_transf_3"/>
    <property type="match status" value="1"/>
</dbReference>
<name>A0AB73T7G4_9FIRM</name>
<keyword evidence="5" id="KW-1185">Reference proteome</keyword>
<sequence length="586" mass="69207">MNIQECDLMNILLQTPYTNQRTLSEQSGYSLGKVNSSLRQLIEKGYLDEEMHFEKKAAAEVERKRPRHAVILAAGFDLRMVPVNTTVPKGLLEVQGRPLVESMICYLHEAGVFKIDIIVGFMKEQYEYLIDKYGVELVYSRDYATRNNLFSLKRVIDRIGNTYIIPCDIWCEKNPFSRQELYSWYMVTDEMTEDTSVRIGRKKELILTGNGEIGNRMVGIAYILEEDAAVLRERVEELTQRREFNQAFWETALVADGKLRLWPKEVSGSSVKEINSLEDLRVVNEGKEPLSEQAYCFIEEALSCRREDIGHAISVKNGFLSRVYEFEYSGKKYALRVPEEIMADTFAPEQEYEVYRKLLENDVMTPKCYFSVEPGFCLKELSVGCRTCDRENEEDVRRCMEYLRKFHSKNIQAGHFYDMYKMIDYYESMQYGGKSVYRDYRETKAKICELKEYVDAQPRQYALTHINAIPEKFLMFEDGRICLQDWEYAGMQDVHLDIAMFAVYALYDRERIDRLIDYYFEDKCPKSVRIKIYCYVAIAGFLWSNWCEYKRRFGVEFDEYAMKQYRYAKEFYKIVKKELEDDKDRL</sequence>
<accession>A0AB73T7G4</accession>
<protein>
    <submittedName>
        <fullName evidence="4">CTP:phosphocholine cytidylyltransferase-like protein</fullName>
    </submittedName>
</protein>
<feature type="domain" description="MobA-like NTP transferase" evidence="3">
    <location>
        <begin position="69"/>
        <end position="169"/>
    </location>
</feature>
<evidence type="ECO:0000256" key="2">
    <source>
        <dbReference type="ARBA" id="ARBA00022695"/>
    </source>
</evidence>